<dbReference type="GO" id="GO:0003676">
    <property type="term" value="F:nucleic acid binding"/>
    <property type="evidence" value="ECO:0007669"/>
    <property type="project" value="InterPro"/>
</dbReference>
<keyword evidence="2" id="KW-0862">Zinc</keyword>
<keyword evidence="2" id="KW-0479">Metal-binding</keyword>
<dbReference type="OrthoDB" id="3205788at2759"/>
<keyword evidence="5" id="KW-1185">Reference proteome</keyword>
<evidence type="ECO:0000256" key="1">
    <source>
        <dbReference type="ARBA" id="ARBA00022664"/>
    </source>
</evidence>
<protein>
    <recommendedName>
        <fullName evidence="3">CCHC-type domain-containing protein</fullName>
    </recommendedName>
</protein>
<dbReference type="PROSITE" id="PS50158">
    <property type="entry name" value="ZF_CCHC"/>
    <property type="match status" value="1"/>
</dbReference>
<evidence type="ECO:0000259" key="3">
    <source>
        <dbReference type="PROSITE" id="PS50158"/>
    </source>
</evidence>
<comment type="caution">
    <text evidence="4">The sequence shown here is derived from an EMBL/GenBank/DDBJ whole genome shotgun (WGS) entry which is preliminary data.</text>
</comment>
<dbReference type="Proteomes" id="UP000284842">
    <property type="component" value="Unassembled WGS sequence"/>
</dbReference>
<dbReference type="Pfam" id="PF00098">
    <property type="entry name" value="zf-CCHC"/>
    <property type="match status" value="1"/>
</dbReference>
<keyword evidence="1" id="KW-0507">mRNA processing</keyword>
<dbReference type="SMART" id="SM00343">
    <property type="entry name" value="ZnF_C2HC"/>
    <property type="match status" value="1"/>
</dbReference>
<gene>
    <name evidence="4" type="ORF">CVT24_011787</name>
</gene>
<evidence type="ECO:0000256" key="2">
    <source>
        <dbReference type="PROSITE-ProRule" id="PRU00047"/>
    </source>
</evidence>
<proteinExistence type="predicted"/>
<organism evidence="4 5">
    <name type="scientific">Panaeolus cyanescens</name>
    <dbReference type="NCBI Taxonomy" id="181874"/>
    <lineage>
        <taxon>Eukaryota</taxon>
        <taxon>Fungi</taxon>
        <taxon>Dikarya</taxon>
        <taxon>Basidiomycota</taxon>
        <taxon>Agaricomycotina</taxon>
        <taxon>Agaricomycetes</taxon>
        <taxon>Agaricomycetidae</taxon>
        <taxon>Agaricales</taxon>
        <taxon>Agaricineae</taxon>
        <taxon>Galeropsidaceae</taxon>
        <taxon>Panaeolus</taxon>
    </lineage>
</organism>
<feature type="domain" description="CCHC-type" evidence="3">
    <location>
        <begin position="28"/>
        <end position="44"/>
    </location>
</feature>
<dbReference type="InterPro" id="IPR036875">
    <property type="entry name" value="Znf_CCHC_sf"/>
</dbReference>
<evidence type="ECO:0000313" key="5">
    <source>
        <dbReference type="Proteomes" id="UP000284842"/>
    </source>
</evidence>
<dbReference type="SUPFAM" id="SSF57756">
    <property type="entry name" value="Retrovirus zinc finger-like domains"/>
    <property type="match status" value="1"/>
</dbReference>
<dbReference type="GO" id="GO:0006397">
    <property type="term" value="P:mRNA processing"/>
    <property type="evidence" value="ECO:0007669"/>
    <property type="project" value="UniProtKB-KW"/>
</dbReference>
<dbReference type="GO" id="GO:0008270">
    <property type="term" value="F:zinc ion binding"/>
    <property type="evidence" value="ECO:0007669"/>
    <property type="project" value="UniProtKB-KW"/>
</dbReference>
<sequence length="544" mass="62581">YDKKHSGASNNYPKLSEKELKERKEAGRCFKCNNSGHMQRNCPENNVVKGSKGKPPGTAAYNVQVEDAPEMEGESYPEVLESMPVGSVGIMEAFDIQICRSMRNVTHPTWKTPTWESGKPCRNHLGDCRAMVAEDLLNGLFGDEEVETEPIRFEVYRLQTDLYVIFDNDDEEEYYLPGQLLNNTKFDIIQWLEVQHSRRKGWEHPKRNSFNGGIGDTFSRVAQRLLSDGIDCHYPTVSKHVEHETRFYVIHNDQTGLYVISDAEPGSTGIQCTLPANIDQDPSFNLIGWYREHLNENALYVDSYAKYLNQEDGCSGTYYKYKATAPDDDRMDEEISTDTEDDEYYEVVQNEMVARDEIPGLVSVTGTPGSSVCGESGSLDDFDEEESWENFRRRMNPDDIELFREFGRPLEERVENVLTFCQPYPGDESVEELIIRRRFFVSRLSSDESIIEVADALRDHQLLIHEDRLRDPNFSIAHWYAYQCVMKSGKHWFAGTDAARWIRKHDRYQLTCMGSPLADRVLQFLSLGGEYFGDEVYKIITEMC</sequence>
<name>A0A409X5S6_9AGAR</name>
<accession>A0A409X5S6</accession>
<dbReference type="AlphaFoldDB" id="A0A409X5S6"/>
<dbReference type="InParanoid" id="A0A409X5S6"/>
<evidence type="ECO:0000313" key="4">
    <source>
        <dbReference type="EMBL" id="PPQ86082.1"/>
    </source>
</evidence>
<reference evidence="4 5" key="1">
    <citation type="journal article" date="2018" name="Evol. Lett.">
        <title>Horizontal gene cluster transfer increased hallucinogenic mushroom diversity.</title>
        <authorList>
            <person name="Reynolds H.T."/>
            <person name="Vijayakumar V."/>
            <person name="Gluck-Thaler E."/>
            <person name="Korotkin H.B."/>
            <person name="Matheny P.B."/>
            <person name="Slot J.C."/>
        </authorList>
    </citation>
    <scope>NUCLEOTIDE SEQUENCE [LARGE SCALE GENOMIC DNA]</scope>
    <source>
        <strain evidence="4 5">2629</strain>
    </source>
</reference>
<dbReference type="InterPro" id="IPR001878">
    <property type="entry name" value="Znf_CCHC"/>
</dbReference>
<dbReference type="Gene3D" id="4.10.60.10">
    <property type="entry name" value="Zinc finger, CCHC-type"/>
    <property type="match status" value="1"/>
</dbReference>
<feature type="non-terminal residue" evidence="4">
    <location>
        <position position="1"/>
    </location>
</feature>
<keyword evidence="2" id="KW-0863">Zinc-finger</keyword>
<dbReference type="EMBL" id="NHTK01004563">
    <property type="protein sequence ID" value="PPQ86082.1"/>
    <property type="molecule type" value="Genomic_DNA"/>
</dbReference>